<feature type="transmembrane region" description="Helical" evidence="5">
    <location>
        <begin position="49"/>
        <end position="69"/>
    </location>
</feature>
<protein>
    <submittedName>
        <fullName evidence="7">Uncharacterized integral membrane protein</fullName>
    </submittedName>
</protein>
<dbReference type="GO" id="GO:0005886">
    <property type="term" value="C:plasma membrane"/>
    <property type="evidence" value="ECO:0007669"/>
    <property type="project" value="InterPro"/>
</dbReference>
<dbReference type="Proteomes" id="UP000184295">
    <property type="component" value="Unassembled WGS sequence"/>
</dbReference>
<evidence type="ECO:0000256" key="2">
    <source>
        <dbReference type="ARBA" id="ARBA00022692"/>
    </source>
</evidence>
<dbReference type="EMBL" id="FQUL01000010">
    <property type="protein sequence ID" value="SHE55630.1"/>
    <property type="molecule type" value="Genomic_DNA"/>
</dbReference>
<feature type="transmembrane region" description="Helical" evidence="5">
    <location>
        <begin position="89"/>
        <end position="112"/>
    </location>
</feature>
<name>A0A1M4UGD3_9ACTN</name>
<accession>A0A1M4UGD3</accession>
<gene>
    <name evidence="7" type="ORF">SAMN02745225_00956</name>
</gene>
<keyword evidence="1" id="KW-1003">Cell membrane</keyword>
<dbReference type="Pfam" id="PF06305">
    <property type="entry name" value="LapA_dom"/>
    <property type="match status" value="1"/>
</dbReference>
<evidence type="ECO:0000313" key="8">
    <source>
        <dbReference type="Proteomes" id="UP000184295"/>
    </source>
</evidence>
<dbReference type="STRING" id="1121881.SAMN02745225_00956"/>
<keyword evidence="2 5" id="KW-0812">Transmembrane</keyword>
<organism evidence="7 8">
    <name type="scientific">Ferrithrix thermotolerans DSM 19514</name>
    <dbReference type="NCBI Taxonomy" id="1121881"/>
    <lineage>
        <taxon>Bacteria</taxon>
        <taxon>Bacillati</taxon>
        <taxon>Actinomycetota</taxon>
        <taxon>Acidimicrobiia</taxon>
        <taxon>Acidimicrobiales</taxon>
        <taxon>Acidimicrobiaceae</taxon>
        <taxon>Ferrithrix</taxon>
    </lineage>
</organism>
<evidence type="ECO:0000256" key="1">
    <source>
        <dbReference type="ARBA" id="ARBA00022475"/>
    </source>
</evidence>
<feature type="domain" description="Lipopolysaccharide assembly protein A" evidence="6">
    <location>
        <begin position="70"/>
        <end position="121"/>
    </location>
</feature>
<keyword evidence="4 5" id="KW-0472">Membrane</keyword>
<keyword evidence="8" id="KW-1185">Reference proteome</keyword>
<evidence type="ECO:0000313" key="7">
    <source>
        <dbReference type="EMBL" id="SHE55630.1"/>
    </source>
</evidence>
<dbReference type="AlphaFoldDB" id="A0A1M4UGD3"/>
<evidence type="ECO:0000256" key="4">
    <source>
        <dbReference type="ARBA" id="ARBA00023136"/>
    </source>
</evidence>
<evidence type="ECO:0000259" key="6">
    <source>
        <dbReference type="Pfam" id="PF06305"/>
    </source>
</evidence>
<sequence length="123" mass="13329">MIDENKPNSNEEVEKIDTTDISEVEQKAAVPPVSGRSDKKVAHRTRASALFIAVTLAAVILILLLVFVLQNLNSVPIYFLGLKGHLPLGVALIFAVVGGVLLSSVIASLRILQLRLRARRLGH</sequence>
<dbReference type="RefSeq" id="WP_084660207.1">
    <property type="nucleotide sequence ID" value="NZ_FQUL01000010.1"/>
</dbReference>
<proteinExistence type="predicted"/>
<keyword evidence="3 5" id="KW-1133">Transmembrane helix</keyword>
<reference evidence="8" key="1">
    <citation type="submission" date="2016-11" db="EMBL/GenBank/DDBJ databases">
        <authorList>
            <person name="Varghese N."/>
            <person name="Submissions S."/>
        </authorList>
    </citation>
    <scope>NUCLEOTIDE SEQUENCE [LARGE SCALE GENOMIC DNA]</scope>
    <source>
        <strain evidence="8">DSM 19514</strain>
    </source>
</reference>
<dbReference type="InterPro" id="IPR010445">
    <property type="entry name" value="LapA_dom"/>
</dbReference>
<evidence type="ECO:0000256" key="3">
    <source>
        <dbReference type="ARBA" id="ARBA00022989"/>
    </source>
</evidence>
<evidence type="ECO:0000256" key="5">
    <source>
        <dbReference type="SAM" id="Phobius"/>
    </source>
</evidence>